<dbReference type="AlphaFoldDB" id="A0A162E7M5"/>
<dbReference type="RefSeq" id="WP_061948328.1">
    <property type="nucleotide sequence ID" value="NZ_LTAO01000012.1"/>
</dbReference>
<dbReference type="CDD" id="cd02440">
    <property type="entry name" value="AdoMet_MTases"/>
    <property type="match status" value="1"/>
</dbReference>
<dbReference type="Gene3D" id="3.40.50.150">
    <property type="entry name" value="Vaccinia Virus protein VP39"/>
    <property type="match status" value="1"/>
</dbReference>
<evidence type="ECO:0000313" key="2">
    <source>
        <dbReference type="EMBL" id="KYG31975.1"/>
    </source>
</evidence>
<protein>
    <submittedName>
        <fullName evidence="2">SAM-dependent methyltransferase</fullName>
    </submittedName>
</protein>
<comment type="caution">
    <text evidence="2">The sequence shown here is derived from an EMBL/GenBank/DDBJ whole genome shotgun (WGS) entry which is preliminary data.</text>
</comment>
<dbReference type="GO" id="GO:0032259">
    <property type="term" value="P:methylation"/>
    <property type="evidence" value="ECO:0007669"/>
    <property type="project" value="UniProtKB-KW"/>
</dbReference>
<dbReference type="Proteomes" id="UP000075806">
    <property type="component" value="Unassembled WGS sequence"/>
</dbReference>
<keyword evidence="2" id="KW-0489">Methyltransferase</keyword>
<feature type="domain" description="Methyltransferase type 11" evidence="1">
    <location>
        <begin position="47"/>
        <end position="141"/>
    </location>
</feature>
<dbReference type="Pfam" id="PF08241">
    <property type="entry name" value="Methyltransf_11"/>
    <property type="match status" value="1"/>
</dbReference>
<dbReference type="InterPro" id="IPR013216">
    <property type="entry name" value="Methyltransf_11"/>
</dbReference>
<sequence>MRQNKYDDEHFFNQYKRLPRSLYGLDGAGEWHVLKRLMPDFNSKNVLDLGCGFGWHCRYARKQGAKKVIGVDLSTKMINEARKLTDDDHITYFQSAIEDYEAEDGYFDVIMSSLALHYVSDYSQAVRKIWRLLTKNGVFLFSVEHPIFTSVALQDWIYNHKGDKLHWPIDHYQEEGIRETQFLEQNVVKYHRTLSTYMNTLLSVGFKLEVIEEPQPSLEMLEFSEEMKHEMRRPMFLLVRVIK</sequence>
<name>A0A162E7M5_9BACI</name>
<dbReference type="PANTHER" id="PTHR43861">
    <property type="entry name" value="TRANS-ACONITATE 2-METHYLTRANSFERASE-RELATED"/>
    <property type="match status" value="1"/>
</dbReference>
<gene>
    <name evidence="2" type="ORF">AZF04_04155</name>
</gene>
<evidence type="ECO:0000313" key="3">
    <source>
        <dbReference type="Proteomes" id="UP000075806"/>
    </source>
</evidence>
<dbReference type="InterPro" id="IPR029063">
    <property type="entry name" value="SAM-dependent_MTases_sf"/>
</dbReference>
<evidence type="ECO:0000259" key="1">
    <source>
        <dbReference type="Pfam" id="PF08241"/>
    </source>
</evidence>
<dbReference type="SUPFAM" id="SSF53335">
    <property type="entry name" value="S-adenosyl-L-methionine-dependent methyltransferases"/>
    <property type="match status" value="1"/>
</dbReference>
<keyword evidence="3" id="KW-1185">Reference proteome</keyword>
<dbReference type="PANTHER" id="PTHR43861:SF1">
    <property type="entry name" value="TRANS-ACONITATE 2-METHYLTRANSFERASE"/>
    <property type="match status" value="1"/>
</dbReference>
<proteinExistence type="predicted"/>
<dbReference type="OrthoDB" id="9791837at2"/>
<dbReference type="EMBL" id="LTAO01000012">
    <property type="protein sequence ID" value="KYG31975.1"/>
    <property type="molecule type" value="Genomic_DNA"/>
</dbReference>
<dbReference type="STRING" id="519424.AZF04_04155"/>
<accession>A0A162E7M5</accession>
<organism evidence="2 3">
    <name type="scientific">Alkalihalobacillus trypoxylicola</name>
    <dbReference type="NCBI Taxonomy" id="519424"/>
    <lineage>
        <taxon>Bacteria</taxon>
        <taxon>Bacillati</taxon>
        <taxon>Bacillota</taxon>
        <taxon>Bacilli</taxon>
        <taxon>Bacillales</taxon>
        <taxon>Bacillaceae</taxon>
        <taxon>Alkalihalobacillus</taxon>
    </lineage>
</organism>
<keyword evidence="2" id="KW-0808">Transferase</keyword>
<reference evidence="2" key="1">
    <citation type="submission" date="2016-02" db="EMBL/GenBank/DDBJ databases">
        <title>Genome sequence of Bacillus trypoxylicola KCTC 13244(T).</title>
        <authorList>
            <person name="Jeong H."/>
            <person name="Park S.-H."/>
            <person name="Choi S.-K."/>
        </authorList>
    </citation>
    <scope>NUCLEOTIDE SEQUENCE [LARGE SCALE GENOMIC DNA]</scope>
    <source>
        <strain evidence="2">KCTC 13244</strain>
    </source>
</reference>
<dbReference type="GO" id="GO:0008757">
    <property type="term" value="F:S-adenosylmethionine-dependent methyltransferase activity"/>
    <property type="evidence" value="ECO:0007669"/>
    <property type="project" value="InterPro"/>
</dbReference>